<reference evidence="6 7" key="1">
    <citation type="submission" date="2014-06" db="EMBL/GenBank/DDBJ databases">
        <title>Evolutionary Origins and Diversification of the Mycorrhizal Mutualists.</title>
        <authorList>
            <consortium name="DOE Joint Genome Institute"/>
            <consortium name="Mycorrhizal Genomics Consortium"/>
            <person name="Kohler A."/>
            <person name="Kuo A."/>
            <person name="Nagy L.G."/>
            <person name="Floudas D."/>
            <person name="Copeland A."/>
            <person name="Barry K.W."/>
            <person name="Cichocki N."/>
            <person name="Veneault-Fourrey C."/>
            <person name="LaButti K."/>
            <person name="Lindquist E.A."/>
            <person name="Lipzen A."/>
            <person name="Lundell T."/>
            <person name="Morin E."/>
            <person name="Murat C."/>
            <person name="Riley R."/>
            <person name="Ohm R."/>
            <person name="Sun H."/>
            <person name="Tunlid A."/>
            <person name="Henrissat B."/>
            <person name="Grigoriev I.V."/>
            <person name="Hibbett D.S."/>
            <person name="Martin F."/>
        </authorList>
    </citation>
    <scope>NUCLEOTIDE SEQUENCE [LARGE SCALE GENOMIC DNA]</scope>
    <source>
        <strain evidence="6 7">SS14</strain>
    </source>
</reference>
<dbReference type="InterPro" id="IPR034164">
    <property type="entry name" value="Pepsin-like_dom"/>
</dbReference>
<dbReference type="Gene3D" id="2.40.70.10">
    <property type="entry name" value="Acid Proteases"/>
    <property type="match status" value="2"/>
</dbReference>
<dbReference type="Pfam" id="PF00026">
    <property type="entry name" value="Asp"/>
    <property type="match status" value="1"/>
</dbReference>
<dbReference type="CDD" id="cd05471">
    <property type="entry name" value="pepsin_like"/>
    <property type="match status" value="1"/>
</dbReference>
<dbReference type="PROSITE" id="PS51767">
    <property type="entry name" value="PEPTIDASE_A1"/>
    <property type="match status" value="1"/>
</dbReference>
<keyword evidence="3" id="KW-0378">Hydrolase</keyword>
<evidence type="ECO:0000313" key="7">
    <source>
        <dbReference type="Proteomes" id="UP000054279"/>
    </source>
</evidence>
<feature type="domain" description="Peptidase A1" evidence="5">
    <location>
        <begin position="85"/>
        <end position="402"/>
    </location>
</feature>
<name>A0A0C9UQ44_SPHS4</name>
<feature type="signal peptide" evidence="4">
    <location>
        <begin position="1"/>
        <end position="15"/>
    </location>
</feature>
<dbReference type="GO" id="GO:0004190">
    <property type="term" value="F:aspartic-type endopeptidase activity"/>
    <property type="evidence" value="ECO:0007669"/>
    <property type="project" value="UniProtKB-KW"/>
</dbReference>
<gene>
    <name evidence="6" type="ORF">M422DRAFT_251682</name>
</gene>
<dbReference type="PANTHER" id="PTHR47966">
    <property type="entry name" value="BETA-SITE APP-CLEAVING ENZYME, ISOFORM A-RELATED"/>
    <property type="match status" value="1"/>
</dbReference>
<organism evidence="6 7">
    <name type="scientific">Sphaerobolus stellatus (strain SS14)</name>
    <dbReference type="NCBI Taxonomy" id="990650"/>
    <lineage>
        <taxon>Eukaryota</taxon>
        <taxon>Fungi</taxon>
        <taxon>Dikarya</taxon>
        <taxon>Basidiomycota</taxon>
        <taxon>Agaricomycotina</taxon>
        <taxon>Agaricomycetes</taxon>
        <taxon>Phallomycetidae</taxon>
        <taxon>Geastrales</taxon>
        <taxon>Sphaerobolaceae</taxon>
        <taxon>Sphaerobolus</taxon>
    </lineage>
</organism>
<comment type="similarity">
    <text evidence="1 3">Belongs to the peptidase A1 family.</text>
</comment>
<dbReference type="SUPFAM" id="SSF50630">
    <property type="entry name" value="Acid proteases"/>
    <property type="match status" value="1"/>
</dbReference>
<dbReference type="InterPro" id="IPR033121">
    <property type="entry name" value="PEPTIDASE_A1"/>
</dbReference>
<evidence type="ECO:0000256" key="4">
    <source>
        <dbReference type="SAM" id="SignalP"/>
    </source>
</evidence>
<protein>
    <recommendedName>
        <fullName evidence="5">Peptidase A1 domain-containing protein</fullName>
    </recommendedName>
</protein>
<dbReference type="InterPro" id="IPR001969">
    <property type="entry name" value="Aspartic_peptidase_AS"/>
</dbReference>
<keyword evidence="7" id="KW-1185">Reference proteome</keyword>
<evidence type="ECO:0000256" key="1">
    <source>
        <dbReference type="ARBA" id="ARBA00007447"/>
    </source>
</evidence>
<sequence>MRMVTLVLLFPVVLAVIPPIARITESLITLPIAKRIRTAGIASFVEADRARARALIQSAKAKAKIRNGTGTGNLDPRSIVGNVPITNQLIEYTASVGVGDPATQGSSNTWVGATNKYIKTVTSIQTTQNVSVTYGSGSFRGVEFLDRVTLSAALVINNQSIGVASTSIGFGGVDGILGLGPTGLTLGTLSPATTSLIPTVTDNLFAQGTIPIPLVAISFEPTNTQTITNGELTFGGTDSSKFIAPITFVPITNTAPSNEFWGIQQSISYGTGISILSTTAGIVDTGTTLLLIATNAFKAYQKATGAVPDTTTGLLRLTTAQFANLQSLFFIIGGITFEFTANAQAWPRNLNADIGGNANSVYLIVADIGTNSGQGFDFVNGMVFLERFYSVFDTQNKRVGIAQTPFTFATTN</sequence>
<keyword evidence="3" id="KW-0645">Protease</keyword>
<accession>A0A0C9UQ44</accession>
<keyword evidence="4" id="KW-0732">Signal</keyword>
<evidence type="ECO:0000256" key="3">
    <source>
        <dbReference type="RuleBase" id="RU000454"/>
    </source>
</evidence>
<dbReference type="AlphaFoldDB" id="A0A0C9UQ44"/>
<evidence type="ECO:0000256" key="2">
    <source>
        <dbReference type="ARBA" id="ARBA00022750"/>
    </source>
</evidence>
<dbReference type="PRINTS" id="PR00792">
    <property type="entry name" value="PEPSIN"/>
</dbReference>
<dbReference type="Proteomes" id="UP000054279">
    <property type="component" value="Unassembled WGS sequence"/>
</dbReference>
<dbReference type="OrthoDB" id="660550at2759"/>
<dbReference type="PANTHER" id="PTHR47966:SF51">
    <property type="entry name" value="BETA-SITE APP-CLEAVING ENZYME, ISOFORM A-RELATED"/>
    <property type="match status" value="1"/>
</dbReference>
<evidence type="ECO:0000259" key="5">
    <source>
        <dbReference type="PROSITE" id="PS51767"/>
    </source>
</evidence>
<proteinExistence type="inferred from homology"/>
<keyword evidence="2 3" id="KW-0064">Aspartyl protease</keyword>
<dbReference type="EMBL" id="KN837114">
    <property type="protein sequence ID" value="KIJ45028.1"/>
    <property type="molecule type" value="Genomic_DNA"/>
</dbReference>
<dbReference type="InterPro" id="IPR021109">
    <property type="entry name" value="Peptidase_aspartic_dom_sf"/>
</dbReference>
<evidence type="ECO:0000313" key="6">
    <source>
        <dbReference type="EMBL" id="KIJ45028.1"/>
    </source>
</evidence>
<dbReference type="InterPro" id="IPR001461">
    <property type="entry name" value="Aspartic_peptidase_A1"/>
</dbReference>
<dbReference type="PROSITE" id="PS00141">
    <property type="entry name" value="ASP_PROTEASE"/>
    <property type="match status" value="1"/>
</dbReference>
<feature type="chain" id="PRO_5013379972" description="Peptidase A1 domain-containing protein" evidence="4">
    <location>
        <begin position="16"/>
        <end position="412"/>
    </location>
</feature>
<dbReference type="HOGENOM" id="CLU_038846_0_0_1"/>
<dbReference type="GO" id="GO:0006508">
    <property type="term" value="P:proteolysis"/>
    <property type="evidence" value="ECO:0007669"/>
    <property type="project" value="UniProtKB-KW"/>
</dbReference>